<reference evidence="2" key="1">
    <citation type="submission" date="2022-10" db="EMBL/GenBank/DDBJ databases">
        <title>Genome assembly of Pristionchus species.</title>
        <authorList>
            <person name="Yoshida K."/>
            <person name="Sommer R.J."/>
        </authorList>
    </citation>
    <scope>NUCLEOTIDE SEQUENCE [LARGE SCALE GENOMIC DNA]</scope>
    <source>
        <strain evidence="2">RS5460</strain>
    </source>
</reference>
<evidence type="ECO:0000313" key="1">
    <source>
        <dbReference type="EMBL" id="GMR43006.1"/>
    </source>
</evidence>
<dbReference type="EMBL" id="BTRK01000003">
    <property type="protein sequence ID" value="GMR43006.1"/>
    <property type="molecule type" value="Genomic_DNA"/>
</dbReference>
<accession>A0AAN4ZLJ6</accession>
<gene>
    <name evidence="1" type="ORF">PMAYCL1PPCAC_13201</name>
</gene>
<name>A0AAN4ZLJ6_9BILA</name>
<feature type="non-terminal residue" evidence="1">
    <location>
        <position position="91"/>
    </location>
</feature>
<organism evidence="1 2">
    <name type="scientific">Pristionchus mayeri</name>
    <dbReference type="NCBI Taxonomy" id="1317129"/>
    <lineage>
        <taxon>Eukaryota</taxon>
        <taxon>Metazoa</taxon>
        <taxon>Ecdysozoa</taxon>
        <taxon>Nematoda</taxon>
        <taxon>Chromadorea</taxon>
        <taxon>Rhabditida</taxon>
        <taxon>Rhabditina</taxon>
        <taxon>Diplogasteromorpha</taxon>
        <taxon>Diplogasteroidea</taxon>
        <taxon>Neodiplogasteridae</taxon>
        <taxon>Pristionchus</taxon>
    </lineage>
</organism>
<protein>
    <submittedName>
        <fullName evidence="1">Uncharacterized protein</fullName>
    </submittedName>
</protein>
<feature type="non-terminal residue" evidence="1">
    <location>
        <position position="1"/>
    </location>
</feature>
<keyword evidence="2" id="KW-1185">Reference proteome</keyword>
<comment type="caution">
    <text evidence="1">The sequence shown here is derived from an EMBL/GenBank/DDBJ whole genome shotgun (WGS) entry which is preliminary data.</text>
</comment>
<evidence type="ECO:0000313" key="2">
    <source>
        <dbReference type="Proteomes" id="UP001328107"/>
    </source>
</evidence>
<dbReference type="AlphaFoldDB" id="A0AAN4ZLJ6"/>
<sequence length="91" mass="10637">ISEDMIRMLCSRRESFDDSTIVAFLIRLIKMNNGGISRIIFDSLCLPGGNPLIYQVRFSDRFEDFKKVCDAHFTLEQRLQLDDYLAERTVE</sequence>
<dbReference type="Proteomes" id="UP001328107">
    <property type="component" value="Unassembled WGS sequence"/>
</dbReference>
<proteinExistence type="predicted"/>